<name>A0A655ATT9_MYCTX</name>
<evidence type="ECO:0000313" key="3">
    <source>
        <dbReference type="Proteomes" id="UP000048948"/>
    </source>
</evidence>
<dbReference type="Proteomes" id="UP000048948">
    <property type="component" value="Unassembled WGS sequence"/>
</dbReference>
<accession>A0A655ATT9</accession>
<dbReference type="Proteomes" id="UP000049023">
    <property type="component" value="Unassembled WGS sequence"/>
</dbReference>
<evidence type="ECO:0000313" key="2">
    <source>
        <dbReference type="EMBL" id="CKU59336.1"/>
    </source>
</evidence>
<proteinExistence type="predicted"/>
<sequence length="43" mass="4658">MGEKPATRSGPYVEMVCTWAAAIISVASAQLTRTSPPLPRARW</sequence>
<protein>
    <submittedName>
        <fullName evidence="1">Uncharacterized protein</fullName>
    </submittedName>
</protein>
<dbReference type="EMBL" id="CNGE01001893">
    <property type="protein sequence ID" value="CKU59336.1"/>
    <property type="molecule type" value="Genomic_DNA"/>
</dbReference>
<organism evidence="1 4">
    <name type="scientific">Mycobacterium tuberculosis</name>
    <dbReference type="NCBI Taxonomy" id="1773"/>
    <lineage>
        <taxon>Bacteria</taxon>
        <taxon>Bacillati</taxon>
        <taxon>Actinomycetota</taxon>
        <taxon>Actinomycetes</taxon>
        <taxon>Mycobacteriales</taxon>
        <taxon>Mycobacteriaceae</taxon>
        <taxon>Mycobacterium</taxon>
        <taxon>Mycobacterium tuberculosis complex</taxon>
    </lineage>
</organism>
<evidence type="ECO:0000313" key="1">
    <source>
        <dbReference type="EMBL" id="CKT96498.1"/>
    </source>
</evidence>
<evidence type="ECO:0000313" key="4">
    <source>
        <dbReference type="Proteomes" id="UP000049023"/>
    </source>
</evidence>
<dbReference type="EMBL" id="CNFU01001996">
    <property type="protein sequence ID" value="CKT96498.1"/>
    <property type="molecule type" value="Genomic_DNA"/>
</dbReference>
<gene>
    <name evidence="2" type="ORF">ERS027646_04879</name>
    <name evidence="1" type="ORF">ERS027661_04851</name>
</gene>
<reference evidence="3 4" key="1">
    <citation type="submission" date="2015-03" db="EMBL/GenBank/DDBJ databases">
        <authorList>
            <consortium name="Pathogen Informatics"/>
        </authorList>
    </citation>
    <scope>NUCLEOTIDE SEQUENCE [LARGE SCALE GENOMIC DNA]</scope>
    <source>
        <strain evidence="2 3">Bir 172</strain>
        <strain evidence="1 4">Bir 187</strain>
    </source>
</reference>
<dbReference type="AlphaFoldDB" id="A0A655ATT9"/>